<dbReference type="PROSITE" id="PS00201">
    <property type="entry name" value="FLAVODOXIN"/>
    <property type="match status" value="1"/>
</dbReference>
<comment type="caution">
    <text evidence="2">The sequence shown here is derived from an EMBL/GenBank/DDBJ whole genome shotgun (WGS) entry which is preliminary data.</text>
</comment>
<dbReference type="GO" id="GO:0009055">
    <property type="term" value="F:electron transfer activity"/>
    <property type="evidence" value="ECO:0007669"/>
    <property type="project" value="InterPro"/>
</dbReference>
<dbReference type="GO" id="GO:0016651">
    <property type="term" value="F:oxidoreductase activity, acting on NAD(P)H"/>
    <property type="evidence" value="ECO:0007669"/>
    <property type="project" value="UniProtKB-ARBA"/>
</dbReference>
<dbReference type="EMBL" id="BLYI01000038">
    <property type="protein sequence ID" value="GFO85437.1"/>
    <property type="molecule type" value="Genomic_DNA"/>
</dbReference>
<feature type="domain" description="Flavodoxin-like" evidence="1">
    <location>
        <begin position="5"/>
        <end position="158"/>
    </location>
</feature>
<reference evidence="2" key="1">
    <citation type="submission" date="2020-06" db="EMBL/GenBank/DDBJ databases">
        <title>Characterization of fructooligosaccharide metabolism and fructooligosaccharide-degrading enzymes in human commensal butyrate producers.</title>
        <authorList>
            <person name="Tanno H."/>
            <person name="Fujii T."/>
            <person name="Hirano K."/>
            <person name="Maeno S."/>
            <person name="Tonozuka T."/>
            <person name="Sakamoto M."/>
            <person name="Ohkuma M."/>
            <person name="Tochio T."/>
            <person name="Endo A."/>
        </authorList>
    </citation>
    <scope>NUCLEOTIDE SEQUENCE</scope>
    <source>
        <strain evidence="2">JCM 17466</strain>
    </source>
</reference>
<evidence type="ECO:0000313" key="2">
    <source>
        <dbReference type="EMBL" id="GFO85437.1"/>
    </source>
</evidence>
<dbReference type="GO" id="GO:0010181">
    <property type="term" value="F:FMN binding"/>
    <property type="evidence" value="ECO:0007669"/>
    <property type="project" value="InterPro"/>
</dbReference>
<dbReference type="InterPro" id="IPR008254">
    <property type="entry name" value="Flavodoxin/NO_synth"/>
</dbReference>
<dbReference type="Pfam" id="PF12641">
    <property type="entry name" value="Flavodoxin_3"/>
    <property type="match status" value="1"/>
</dbReference>
<keyword evidence="3" id="KW-1185">Reference proteome</keyword>
<dbReference type="InterPro" id="IPR054633">
    <property type="entry name" value="BilS"/>
</dbReference>
<dbReference type="AlphaFoldDB" id="A0A916Q6W1"/>
<dbReference type="Proteomes" id="UP000613208">
    <property type="component" value="Unassembled WGS sequence"/>
</dbReference>
<protein>
    <submittedName>
        <fullName evidence="2">Flavodoxin</fullName>
    </submittedName>
</protein>
<dbReference type="NCBIfam" id="NF045594">
    <property type="entry name" value="flavodox_BilS"/>
    <property type="match status" value="1"/>
</dbReference>
<name>A0A916Q6W1_9FIRM</name>
<proteinExistence type="predicted"/>
<accession>A0A916Q6W1</accession>
<gene>
    <name evidence="2" type="ORF">ANBU17_17840</name>
</gene>
<organism evidence="2 3">
    <name type="scientific">Anaerostipes butyraticus</name>
    <dbReference type="NCBI Taxonomy" id="645466"/>
    <lineage>
        <taxon>Bacteria</taxon>
        <taxon>Bacillati</taxon>
        <taxon>Bacillota</taxon>
        <taxon>Clostridia</taxon>
        <taxon>Lachnospirales</taxon>
        <taxon>Lachnospiraceae</taxon>
        <taxon>Anaerostipes</taxon>
    </lineage>
</organism>
<sequence length="164" mass="18536">MKYSIVYSSRTGNTKLLAEHLKSSLPDDSVIYFGKPSAEAAEADLIFLGFWTDKGCCDETVTDFLTLLSSKKIFLFGTAGFGQSDAYFEQILSRVREQIPKSCQVTGTFMCQGKMPDSVRKRYEAMMSQEPEKARQLIANFDQALTHPDKEDLAHLNQKIRDFI</sequence>
<dbReference type="RefSeq" id="WP_201311143.1">
    <property type="nucleotide sequence ID" value="NZ_BLYI01000038.1"/>
</dbReference>
<dbReference type="InterPro" id="IPR029039">
    <property type="entry name" value="Flavoprotein-like_sf"/>
</dbReference>
<dbReference type="Gene3D" id="3.40.50.360">
    <property type="match status" value="1"/>
</dbReference>
<evidence type="ECO:0000313" key="3">
    <source>
        <dbReference type="Proteomes" id="UP000613208"/>
    </source>
</evidence>
<dbReference type="SUPFAM" id="SSF52218">
    <property type="entry name" value="Flavoproteins"/>
    <property type="match status" value="1"/>
</dbReference>
<evidence type="ECO:0000259" key="1">
    <source>
        <dbReference type="Pfam" id="PF12641"/>
    </source>
</evidence>
<dbReference type="InterPro" id="IPR001226">
    <property type="entry name" value="Flavodoxin_CS"/>
</dbReference>